<proteinExistence type="predicted"/>
<dbReference type="EMBL" id="LR031875">
    <property type="protein sequence ID" value="VDD30436.1"/>
    <property type="molecule type" value="Genomic_DNA"/>
</dbReference>
<dbReference type="AlphaFoldDB" id="A0A3P6DVZ5"/>
<protein>
    <submittedName>
        <fullName evidence="1">Uncharacterized protein</fullName>
    </submittedName>
</protein>
<name>A0A3P6DVZ5_BRAOL</name>
<sequence length="38" mass="4478">MQSPSYEETWNELHICCGRGLLLELQNVVQVYFFVLAF</sequence>
<evidence type="ECO:0000313" key="1">
    <source>
        <dbReference type="EMBL" id="VDD30436.1"/>
    </source>
</evidence>
<reference evidence="1" key="1">
    <citation type="submission" date="2018-11" db="EMBL/GenBank/DDBJ databases">
        <authorList>
            <consortium name="Genoscope - CEA"/>
            <person name="William W."/>
        </authorList>
    </citation>
    <scope>NUCLEOTIDE SEQUENCE</scope>
</reference>
<gene>
    <name evidence="1" type="ORF">BOLC9T55759H</name>
</gene>
<organism evidence="1">
    <name type="scientific">Brassica oleracea</name>
    <name type="common">Wild cabbage</name>
    <dbReference type="NCBI Taxonomy" id="3712"/>
    <lineage>
        <taxon>Eukaryota</taxon>
        <taxon>Viridiplantae</taxon>
        <taxon>Streptophyta</taxon>
        <taxon>Embryophyta</taxon>
        <taxon>Tracheophyta</taxon>
        <taxon>Spermatophyta</taxon>
        <taxon>Magnoliopsida</taxon>
        <taxon>eudicotyledons</taxon>
        <taxon>Gunneridae</taxon>
        <taxon>Pentapetalae</taxon>
        <taxon>rosids</taxon>
        <taxon>malvids</taxon>
        <taxon>Brassicales</taxon>
        <taxon>Brassicaceae</taxon>
        <taxon>Brassiceae</taxon>
        <taxon>Brassica</taxon>
    </lineage>
</organism>
<accession>A0A3P6DVZ5</accession>